<dbReference type="InterPro" id="IPR050597">
    <property type="entry name" value="Cytochrome_c_Oxidase_Subunit"/>
</dbReference>
<dbReference type="GO" id="GO:0046872">
    <property type="term" value="F:metal ion binding"/>
    <property type="evidence" value="ECO:0007669"/>
    <property type="project" value="UniProtKB-KW"/>
</dbReference>
<evidence type="ECO:0000256" key="3">
    <source>
        <dbReference type="ARBA" id="ARBA00022723"/>
    </source>
</evidence>
<dbReference type="PANTHER" id="PTHR33751">
    <property type="entry name" value="CBB3-TYPE CYTOCHROME C OXIDASE SUBUNIT FIXP"/>
    <property type="match status" value="1"/>
</dbReference>
<sequence>MRKFTILAACAVLGTGVSGVAMADGAALYTKKLCNTCHGADGNTPIMPTYPKLAGQNAAYMAQQIKDIRDGKRTNGQSATMKAMVSAITDDEIKSISDHLASK</sequence>
<organism evidence="9">
    <name type="scientific">Candidatus Kentrum sp. FW</name>
    <dbReference type="NCBI Taxonomy" id="2126338"/>
    <lineage>
        <taxon>Bacteria</taxon>
        <taxon>Pseudomonadati</taxon>
        <taxon>Pseudomonadota</taxon>
        <taxon>Gammaproteobacteria</taxon>
        <taxon>Candidatus Kentrum</taxon>
    </lineage>
</organism>
<name>A0A450TMT8_9GAMM</name>
<feature type="chain" id="PRO_5019338329" evidence="7">
    <location>
        <begin position="24"/>
        <end position="103"/>
    </location>
</feature>
<evidence type="ECO:0000256" key="2">
    <source>
        <dbReference type="ARBA" id="ARBA00022617"/>
    </source>
</evidence>
<evidence type="ECO:0000256" key="6">
    <source>
        <dbReference type="PROSITE-ProRule" id="PRU00433"/>
    </source>
</evidence>
<dbReference type="GO" id="GO:0009055">
    <property type="term" value="F:electron transfer activity"/>
    <property type="evidence" value="ECO:0007669"/>
    <property type="project" value="InterPro"/>
</dbReference>
<proteinExistence type="predicted"/>
<gene>
    <name evidence="9" type="ORF">BECKFW1821C_GA0114237_101730</name>
</gene>
<evidence type="ECO:0000256" key="5">
    <source>
        <dbReference type="ARBA" id="ARBA00023004"/>
    </source>
</evidence>
<keyword evidence="1" id="KW-0813">Transport</keyword>
<dbReference type="AlphaFoldDB" id="A0A450TMT8"/>
<dbReference type="Gene3D" id="1.10.760.10">
    <property type="entry name" value="Cytochrome c-like domain"/>
    <property type="match status" value="1"/>
</dbReference>
<keyword evidence="5 6" id="KW-0408">Iron</keyword>
<feature type="domain" description="Cytochrome c" evidence="8">
    <location>
        <begin position="20"/>
        <end position="103"/>
    </location>
</feature>
<evidence type="ECO:0000259" key="8">
    <source>
        <dbReference type="PROSITE" id="PS51007"/>
    </source>
</evidence>
<dbReference type="SUPFAM" id="SSF46626">
    <property type="entry name" value="Cytochrome c"/>
    <property type="match status" value="1"/>
</dbReference>
<dbReference type="Pfam" id="PF00034">
    <property type="entry name" value="Cytochrom_C"/>
    <property type="match status" value="1"/>
</dbReference>
<accession>A0A450TMT8</accession>
<evidence type="ECO:0000313" key="9">
    <source>
        <dbReference type="EMBL" id="VFJ69036.1"/>
    </source>
</evidence>
<dbReference type="EMBL" id="CAADFE010000017">
    <property type="protein sequence ID" value="VFJ69036.1"/>
    <property type="molecule type" value="Genomic_DNA"/>
</dbReference>
<keyword evidence="4" id="KW-0249">Electron transport</keyword>
<dbReference type="InterPro" id="IPR009056">
    <property type="entry name" value="Cyt_c-like_dom"/>
</dbReference>
<evidence type="ECO:0000256" key="1">
    <source>
        <dbReference type="ARBA" id="ARBA00022448"/>
    </source>
</evidence>
<feature type="signal peptide" evidence="7">
    <location>
        <begin position="1"/>
        <end position="23"/>
    </location>
</feature>
<keyword evidence="3 6" id="KW-0479">Metal-binding</keyword>
<keyword evidence="2 6" id="KW-0349">Heme</keyword>
<evidence type="ECO:0000256" key="4">
    <source>
        <dbReference type="ARBA" id="ARBA00022982"/>
    </source>
</evidence>
<keyword evidence="7" id="KW-0732">Signal</keyword>
<reference evidence="9" key="1">
    <citation type="submission" date="2019-02" db="EMBL/GenBank/DDBJ databases">
        <authorList>
            <person name="Gruber-Vodicka R. H."/>
            <person name="Seah K. B. B."/>
        </authorList>
    </citation>
    <scope>NUCLEOTIDE SEQUENCE</scope>
    <source>
        <strain evidence="9">BECK_BZ131</strain>
    </source>
</reference>
<protein>
    <submittedName>
        <fullName evidence="9">Cytochrome c</fullName>
    </submittedName>
</protein>
<dbReference type="PANTHER" id="PTHR33751:SF9">
    <property type="entry name" value="CYTOCHROME C4"/>
    <property type="match status" value="1"/>
</dbReference>
<dbReference type="PROSITE" id="PS51007">
    <property type="entry name" value="CYTC"/>
    <property type="match status" value="1"/>
</dbReference>
<dbReference type="GO" id="GO:0020037">
    <property type="term" value="F:heme binding"/>
    <property type="evidence" value="ECO:0007669"/>
    <property type="project" value="InterPro"/>
</dbReference>
<evidence type="ECO:0000256" key="7">
    <source>
        <dbReference type="SAM" id="SignalP"/>
    </source>
</evidence>
<dbReference type="InterPro" id="IPR036909">
    <property type="entry name" value="Cyt_c-like_dom_sf"/>
</dbReference>